<organism evidence="1 2">
    <name type="scientific">Mycena pura</name>
    <dbReference type="NCBI Taxonomy" id="153505"/>
    <lineage>
        <taxon>Eukaryota</taxon>
        <taxon>Fungi</taxon>
        <taxon>Dikarya</taxon>
        <taxon>Basidiomycota</taxon>
        <taxon>Agaricomycotina</taxon>
        <taxon>Agaricomycetes</taxon>
        <taxon>Agaricomycetidae</taxon>
        <taxon>Agaricales</taxon>
        <taxon>Marasmiineae</taxon>
        <taxon>Mycenaceae</taxon>
        <taxon>Mycena</taxon>
    </lineage>
</organism>
<dbReference type="AlphaFoldDB" id="A0AAD7E453"/>
<dbReference type="InterPro" id="IPR014752">
    <property type="entry name" value="Arrestin-like_C"/>
</dbReference>
<gene>
    <name evidence="1" type="ORF">GGX14DRAFT_419288</name>
</gene>
<dbReference type="Gene3D" id="2.60.40.640">
    <property type="match status" value="1"/>
</dbReference>
<evidence type="ECO:0000313" key="2">
    <source>
        <dbReference type="Proteomes" id="UP001219525"/>
    </source>
</evidence>
<sequence>MNPTELEDVTHEQQPSAPLELREFTFDLLRKSGKPWATLSLLADAERSSKTNPALVEGTCMTGQVRLDLESGAAIHAVIVTLRGQIITGAHPSEMVPFIELPTVLWSRSMGDPRHPGGKKWTKKLAGKYTWPFSISVPPTVSLPVVGGDEIFRLPPSFFERHTRARIEYEISVKFTRAKLLSDHRLNAILDYLPISHPGPPSGLRQLAYQQHTALLGPDSDPEGWHTLPFVKSRGRLLSSSRSVEARCRLSLATPLCYTRGTTIPCALVIECGDLQALEPLAVPDAVVLRLRRIVRFHARGKIMAPSNDVTLKPVWKEEVEHSEMAAWWPAADRAMVTDSSDTLVNPGQSFRRMLKGEIHLRQDLITSSSIAHFRIEYSVVLFPFDAQGYESLDAEPLIVEAVEIASDYADGPHPLTYSSPFATRPLARA</sequence>
<proteinExistence type="predicted"/>
<keyword evidence="2" id="KW-1185">Reference proteome</keyword>
<accession>A0AAD7E453</accession>
<name>A0AAD7E453_9AGAR</name>
<evidence type="ECO:0008006" key="3">
    <source>
        <dbReference type="Google" id="ProtNLM"/>
    </source>
</evidence>
<protein>
    <recommendedName>
        <fullName evidence="3">Arrestin-like N-terminal domain-containing protein</fullName>
    </recommendedName>
</protein>
<dbReference type="EMBL" id="JARJCW010000003">
    <property type="protein sequence ID" value="KAJ7227369.1"/>
    <property type="molecule type" value="Genomic_DNA"/>
</dbReference>
<evidence type="ECO:0000313" key="1">
    <source>
        <dbReference type="EMBL" id="KAJ7227369.1"/>
    </source>
</evidence>
<reference evidence="1" key="1">
    <citation type="submission" date="2023-03" db="EMBL/GenBank/DDBJ databases">
        <title>Massive genome expansion in bonnet fungi (Mycena s.s.) driven by repeated elements and novel gene families across ecological guilds.</title>
        <authorList>
            <consortium name="Lawrence Berkeley National Laboratory"/>
            <person name="Harder C.B."/>
            <person name="Miyauchi S."/>
            <person name="Viragh M."/>
            <person name="Kuo A."/>
            <person name="Thoen E."/>
            <person name="Andreopoulos B."/>
            <person name="Lu D."/>
            <person name="Skrede I."/>
            <person name="Drula E."/>
            <person name="Henrissat B."/>
            <person name="Morin E."/>
            <person name="Kohler A."/>
            <person name="Barry K."/>
            <person name="LaButti K."/>
            <person name="Morin E."/>
            <person name="Salamov A."/>
            <person name="Lipzen A."/>
            <person name="Mereny Z."/>
            <person name="Hegedus B."/>
            <person name="Baldrian P."/>
            <person name="Stursova M."/>
            <person name="Weitz H."/>
            <person name="Taylor A."/>
            <person name="Grigoriev I.V."/>
            <person name="Nagy L.G."/>
            <person name="Martin F."/>
            <person name="Kauserud H."/>
        </authorList>
    </citation>
    <scope>NUCLEOTIDE SEQUENCE</scope>
    <source>
        <strain evidence="1">9144</strain>
    </source>
</reference>
<comment type="caution">
    <text evidence="1">The sequence shown here is derived from an EMBL/GenBank/DDBJ whole genome shotgun (WGS) entry which is preliminary data.</text>
</comment>
<dbReference type="Proteomes" id="UP001219525">
    <property type="component" value="Unassembled WGS sequence"/>
</dbReference>